<dbReference type="SUPFAM" id="SSF81665">
    <property type="entry name" value="Calcium ATPase, transmembrane domain M"/>
    <property type="match status" value="1"/>
</dbReference>
<proteinExistence type="predicted"/>
<reference evidence="4" key="1">
    <citation type="submission" date="2022-06" db="EMBL/GenBank/DDBJ databases">
        <title>Uncovering the hologenomic basis of an extraordinary plant invasion.</title>
        <authorList>
            <person name="Bieker V.C."/>
            <person name="Martin M.D."/>
            <person name="Gilbert T."/>
            <person name="Hodgins K."/>
            <person name="Battlay P."/>
            <person name="Petersen B."/>
            <person name="Wilson J."/>
        </authorList>
    </citation>
    <scope>NUCLEOTIDE SEQUENCE</scope>
    <source>
        <strain evidence="4">AA19_3_7</strain>
        <tissue evidence="4">Leaf</tissue>
    </source>
</reference>
<dbReference type="SMART" id="SM00220">
    <property type="entry name" value="S_TKc"/>
    <property type="match status" value="1"/>
</dbReference>
<accession>A0AAD5GPB7</accession>
<dbReference type="Gene3D" id="1.10.510.10">
    <property type="entry name" value="Transferase(Phosphotransferase) domain 1"/>
    <property type="match status" value="1"/>
</dbReference>
<evidence type="ECO:0000259" key="3">
    <source>
        <dbReference type="PROSITE" id="PS50011"/>
    </source>
</evidence>
<sequence length="386" mass="42775">DIAGTLATEAAEDATQVAKLCSALESVDHMRRKDQLVAALPVDELIEKADDFAGVFPEHKYEIVKILQMDDATDAARGASDIVLTEHGLSVIISVVLTSRAIFQRMKNYIIYVVSITIRIGLRFMLLTSFYEFNFPPILILVIAILNDGTIMTISKDRVKPSPSPDSWKLSEIFATGIVIGTYLALIRLDHPNIIKLEGLITENVALTSRIVRLSYRPPELLLGSTCYGVAVDLWSTGCILGELANLLSSCIKYSSFVVRHLKIIVENQIYSTRQRSNLHSLIYRKCVGETFIDVPSVAIKLMENLLAIDPSLRGTAKSALETTSIVLSSRHPIPPLKYFKVFTNEAMLMKTTIFLQDEDHHRRSSDWGGGGGSRGSDLRVVIIVQ</sequence>
<keyword evidence="2" id="KW-0812">Transmembrane</keyword>
<dbReference type="EMBL" id="JAMZMK010006192">
    <property type="protein sequence ID" value="KAI7750175.1"/>
    <property type="molecule type" value="Genomic_DNA"/>
</dbReference>
<feature type="domain" description="Protein kinase" evidence="3">
    <location>
        <begin position="1"/>
        <end position="335"/>
    </location>
</feature>
<dbReference type="PROSITE" id="PS50011">
    <property type="entry name" value="PROTEIN_KINASE_DOM"/>
    <property type="match status" value="1"/>
</dbReference>
<keyword evidence="2" id="KW-1133">Transmembrane helix</keyword>
<comment type="caution">
    <text evidence="4">The sequence shown here is derived from an EMBL/GenBank/DDBJ whole genome shotgun (WGS) entry which is preliminary data.</text>
</comment>
<dbReference type="InterPro" id="IPR011009">
    <property type="entry name" value="Kinase-like_dom_sf"/>
</dbReference>
<dbReference type="SUPFAM" id="SSF56112">
    <property type="entry name" value="Protein kinase-like (PK-like)"/>
    <property type="match status" value="1"/>
</dbReference>
<dbReference type="Proteomes" id="UP001206925">
    <property type="component" value="Unassembled WGS sequence"/>
</dbReference>
<feature type="non-terminal residue" evidence="4">
    <location>
        <position position="1"/>
    </location>
</feature>
<dbReference type="Pfam" id="PF00069">
    <property type="entry name" value="Pkinase"/>
    <property type="match status" value="1"/>
</dbReference>
<dbReference type="InterPro" id="IPR023298">
    <property type="entry name" value="ATPase_P-typ_TM_dom_sf"/>
</dbReference>
<evidence type="ECO:0000313" key="4">
    <source>
        <dbReference type="EMBL" id="KAI7750175.1"/>
    </source>
</evidence>
<keyword evidence="1" id="KW-0460">Magnesium</keyword>
<keyword evidence="2" id="KW-0472">Membrane</keyword>
<organism evidence="4 5">
    <name type="scientific">Ambrosia artemisiifolia</name>
    <name type="common">Common ragweed</name>
    <dbReference type="NCBI Taxonomy" id="4212"/>
    <lineage>
        <taxon>Eukaryota</taxon>
        <taxon>Viridiplantae</taxon>
        <taxon>Streptophyta</taxon>
        <taxon>Embryophyta</taxon>
        <taxon>Tracheophyta</taxon>
        <taxon>Spermatophyta</taxon>
        <taxon>Magnoliopsida</taxon>
        <taxon>eudicotyledons</taxon>
        <taxon>Gunneridae</taxon>
        <taxon>Pentapetalae</taxon>
        <taxon>asterids</taxon>
        <taxon>campanulids</taxon>
        <taxon>Asterales</taxon>
        <taxon>Asteraceae</taxon>
        <taxon>Asteroideae</taxon>
        <taxon>Heliantheae alliance</taxon>
        <taxon>Heliantheae</taxon>
        <taxon>Ambrosia</taxon>
    </lineage>
</organism>
<dbReference type="PANTHER" id="PTHR42861">
    <property type="entry name" value="CALCIUM-TRANSPORTING ATPASE"/>
    <property type="match status" value="1"/>
</dbReference>
<dbReference type="Gene3D" id="1.20.1110.10">
    <property type="entry name" value="Calcium-transporting ATPase, transmembrane domain"/>
    <property type="match status" value="1"/>
</dbReference>
<dbReference type="AlphaFoldDB" id="A0AAD5GPB7"/>
<dbReference type="GO" id="GO:0004672">
    <property type="term" value="F:protein kinase activity"/>
    <property type="evidence" value="ECO:0007669"/>
    <property type="project" value="InterPro"/>
</dbReference>
<name>A0AAD5GPB7_AMBAR</name>
<dbReference type="InterPro" id="IPR023214">
    <property type="entry name" value="HAD_sf"/>
</dbReference>
<dbReference type="GO" id="GO:0005524">
    <property type="term" value="F:ATP binding"/>
    <property type="evidence" value="ECO:0007669"/>
    <property type="project" value="InterPro"/>
</dbReference>
<feature type="transmembrane region" description="Helical" evidence="2">
    <location>
        <begin position="109"/>
        <end position="131"/>
    </location>
</feature>
<dbReference type="Gene3D" id="3.40.50.1000">
    <property type="entry name" value="HAD superfamily/HAD-like"/>
    <property type="match status" value="2"/>
</dbReference>
<dbReference type="InterPro" id="IPR000719">
    <property type="entry name" value="Prot_kinase_dom"/>
</dbReference>
<gene>
    <name evidence="4" type="ORF">M8C21_019309</name>
</gene>
<evidence type="ECO:0000313" key="5">
    <source>
        <dbReference type="Proteomes" id="UP001206925"/>
    </source>
</evidence>
<evidence type="ECO:0000256" key="2">
    <source>
        <dbReference type="SAM" id="Phobius"/>
    </source>
</evidence>
<keyword evidence="5" id="KW-1185">Reference proteome</keyword>
<feature type="non-terminal residue" evidence="4">
    <location>
        <position position="386"/>
    </location>
</feature>
<protein>
    <recommendedName>
        <fullName evidence="3">Protein kinase domain-containing protein</fullName>
    </recommendedName>
</protein>
<evidence type="ECO:0000256" key="1">
    <source>
        <dbReference type="ARBA" id="ARBA00022842"/>
    </source>
</evidence>